<evidence type="ECO:0000256" key="1">
    <source>
        <dbReference type="SAM" id="MobiDB-lite"/>
    </source>
</evidence>
<comment type="caution">
    <text evidence="2">The sequence shown here is derived from an EMBL/GenBank/DDBJ whole genome shotgun (WGS) entry which is preliminary data.</text>
</comment>
<organism evidence="2 3">
    <name type="scientific">Planobispora rosea</name>
    <dbReference type="NCBI Taxonomy" id="35762"/>
    <lineage>
        <taxon>Bacteria</taxon>
        <taxon>Bacillati</taxon>
        <taxon>Actinomycetota</taxon>
        <taxon>Actinomycetes</taxon>
        <taxon>Streptosporangiales</taxon>
        <taxon>Streptosporangiaceae</taxon>
        <taxon>Planobispora</taxon>
    </lineage>
</organism>
<evidence type="ECO:0000313" key="2">
    <source>
        <dbReference type="EMBL" id="GIH87841.1"/>
    </source>
</evidence>
<keyword evidence="3" id="KW-1185">Reference proteome</keyword>
<name>A0A8J3WHG9_PLARO</name>
<evidence type="ECO:0000313" key="3">
    <source>
        <dbReference type="Proteomes" id="UP000655044"/>
    </source>
</evidence>
<dbReference type="AlphaFoldDB" id="A0A8J3WHG9"/>
<dbReference type="EMBL" id="BOOI01000068">
    <property type="protein sequence ID" value="GIH87841.1"/>
    <property type="molecule type" value="Genomic_DNA"/>
</dbReference>
<reference evidence="2" key="1">
    <citation type="submission" date="2021-01" db="EMBL/GenBank/DDBJ databases">
        <title>Whole genome shotgun sequence of Planobispora rosea NBRC 15558.</title>
        <authorList>
            <person name="Komaki H."/>
            <person name="Tamura T."/>
        </authorList>
    </citation>
    <scope>NUCLEOTIDE SEQUENCE</scope>
    <source>
        <strain evidence="2">NBRC 15558</strain>
    </source>
</reference>
<proteinExistence type="predicted"/>
<protein>
    <submittedName>
        <fullName evidence="2">Uncharacterized protein</fullName>
    </submittedName>
</protein>
<feature type="region of interest" description="Disordered" evidence="1">
    <location>
        <begin position="1"/>
        <end position="32"/>
    </location>
</feature>
<gene>
    <name evidence="2" type="ORF">Pro02_62490</name>
</gene>
<dbReference type="Proteomes" id="UP000655044">
    <property type="component" value="Unassembled WGS sequence"/>
</dbReference>
<accession>A0A8J3WHG9</accession>
<sequence length="544" mass="60611">MPSQSSRSETLAAWRENRARRKASRGPDGKIVNPVTAGWQKLGVQGADTVAALQRCLSDLINLSPAPTPERGIVETAVDGVPDPTLPNAVRTLLSTLAPQKLITTVNRLLQAGMPWMSEHGGERAQLLSLDMPRAGTIRTLPPALLDGGPAWRTYLAALGHPSQVSADEIIACLPDPPISVVDDLIDLALLDRTDEPWKFPGQEKERVYIRARVAPETISAEGAELIRWSDMQRRHAFLVGDELTGEDVYGLLASLWRGEQNLRLRPLLPAGKQAVLDEILLGAQTGRWPEHLTSDYGLWSLLSALWTPSAAVDAKLTEFHAWRAFYNCYRWILMGWLDKAKTQAEKLLEAAAAKDDRGEYLVDQTTYAEINNICAYLAQDTNELEFAIRLLEEVKDIEPSAARNLKIVRERSETTVNERQDWQNPYLAIGLPHGYEDWKDHYRSLLKDLRGDVKRLAAVNKAVKRLMDDKTSGTGFFLVPLDDETLSAPSERSPVLLPPIEPLPRRTSPATREELAALRDAAAHEILNHFREVTIEEDADHGR</sequence>
<feature type="region of interest" description="Disordered" evidence="1">
    <location>
        <begin position="489"/>
        <end position="512"/>
    </location>
</feature>